<feature type="domain" description="PD-(D/E)XK endonuclease-like" evidence="1">
    <location>
        <begin position="635"/>
        <end position="876"/>
    </location>
</feature>
<sequence length="890" mass="101178">MTAFQSSSKFTFLENVAQIAINNSANDFTKLKILLPTGLACSELQKILVTKLGTCILPKIIPISELVAESEEIFKIPSEQIGSISRLEEKITLASTISEYKTLGYNLVQSLRLSPSLANLFFELEANDIKLEEIKQLPILDQPEHWHKIHDFLSFAFGNWQIKIQSMKKMTRASYQKLMFDSEIQRLSKDKSEILILAGIVSNNLMTSEFIKTALRLDNCLFIAQPEFDLNTLTNNRLFSKLATKEQMLGAHGAQDQSVLNVREDLSTVATKQMPLVVELKYVEFENIAHEAEYIALRCASELSQTPTSRIALITHNQYSKEQYQLFLEKYSLGYKDQFGDNIFNQHSISLILIVAELLCSDFDLKRFFTFLAHPMINSIHSQKLKNIIRKNNKFASNLETILSILEIHGGQELLKYFRTITNALAFRTRSNQFNLVFKNVIKVVEKLVPTIWQNSQGTISLISEIVRLKHTLEINNIGDFPEILRQIIDGGRLFPPNHEQQIIICQPSSSGFINYDLTIITDLNEGNYPNIAQNNPWLSKKMQIMLGLDKRQINFDKALYDFYMNIQNRQVLITRAKKQGTNKLTLPSPFILNLKHILGKDLETIVAKPVFDQYEPILPEISAKSESFPDTLYATDIETLIRSPYNFYAKKILKLRKIDEIDERPNLAEFGNFFHLVVEQYTKHYNSQNVNKSLQVISIAESILADSTIPDYSKKLWKIKITALADELIKFDEDRRESAIKIYSEIEGHTTLNIKGKNITLKAIADRVELDQDGTLAIIDFKTGSVPTKKDVLSGLSPQLLIEAIIACEGGFPLGSELSFKNGVVIIYVKIGSSSPYISLTEITLSLNEIAKHKAGLSNLLGHYIDTLEFPAKPNLMKYDDYSHLARRN</sequence>
<dbReference type="Gene3D" id="3.90.320.10">
    <property type="match status" value="1"/>
</dbReference>
<evidence type="ECO:0000313" key="3">
    <source>
        <dbReference type="Proteomes" id="UP001291687"/>
    </source>
</evidence>
<name>A0ABU5NAM5_9RICK</name>
<protein>
    <submittedName>
        <fullName evidence="2">Double-strand break repair protein AddB</fullName>
    </submittedName>
</protein>
<dbReference type="SUPFAM" id="SSF52540">
    <property type="entry name" value="P-loop containing nucleoside triphosphate hydrolases"/>
    <property type="match status" value="1"/>
</dbReference>
<accession>A0ABU5NAM5</accession>
<dbReference type="InterPro" id="IPR038726">
    <property type="entry name" value="PDDEXK_AddAB-type"/>
</dbReference>
<keyword evidence="3" id="KW-1185">Reference proteome</keyword>
<reference evidence="2 3" key="1">
    <citation type="submission" date="2023-03" db="EMBL/GenBank/DDBJ databases">
        <title>Host association and intracellularity evolved multiple times independently in the Rickettsiales.</title>
        <authorList>
            <person name="Castelli M."/>
            <person name="Nardi T."/>
            <person name="Gammuto L."/>
            <person name="Bellinzona G."/>
            <person name="Sabaneyeva E."/>
            <person name="Potekhin A."/>
            <person name="Serra V."/>
            <person name="Petroni G."/>
            <person name="Sassera D."/>
        </authorList>
    </citation>
    <scope>NUCLEOTIDE SEQUENCE [LARGE SCALE GENOMIC DNA]</scope>
    <source>
        <strain evidence="2 3">Sr 2-6</strain>
    </source>
</reference>
<gene>
    <name evidence="2" type="ORF">Megvenef_00163</name>
</gene>
<evidence type="ECO:0000313" key="2">
    <source>
        <dbReference type="EMBL" id="MEA0970211.1"/>
    </source>
</evidence>
<dbReference type="Pfam" id="PF12705">
    <property type="entry name" value="PDDEXK_1"/>
    <property type="match status" value="1"/>
</dbReference>
<dbReference type="EMBL" id="JARJFB010000006">
    <property type="protein sequence ID" value="MEA0970211.1"/>
    <property type="molecule type" value="Genomic_DNA"/>
</dbReference>
<dbReference type="InterPro" id="IPR011604">
    <property type="entry name" value="PDDEXK-like_dom_sf"/>
</dbReference>
<dbReference type="RefSeq" id="WP_322776116.1">
    <property type="nucleotide sequence ID" value="NZ_JARJFB010000006.1"/>
</dbReference>
<proteinExistence type="predicted"/>
<comment type="caution">
    <text evidence="2">The sequence shown here is derived from an EMBL/GenBank/DDBJ whole genome shotgun (WGS) entry which is preliminary data.</text>
</comment>
<dbReference type="Proteomes" id="UP001291687">
    <property type="component" value="Unassembled WGS sequence"/>
</dbReference>
<organism evidence="2 3">
    <name type="scientific">Candidatus Megaera venefica</name>
    <dbReference type="NCBI Taxonomy" id="2055910"/>
    <lineage>
        <taxon>Bacteria</taxon>
        <taxon>Pseudomonadati</taxon>
        <taxon>Pseudomonadota</taxon>
        <taxon>Alphaproteobacteria</taxon>
        <taxon>Rickettsiales</taxon>
        <taxon>Rickettsiaceae</taxon>
        <taxon>Candidatus Megaera</taxon>
    </lineage>
</organism>
<evidence type="ECO:0000259" key="1">
    <source>
        <dbReference type="Pfam" id="PF12705"/>
    </source>
</evidence>
<dbReference type="InterPro" id="IPR027417">
    <property type="entry name" value="P-loop_NTPase"/>
</dbReference>